<sequence length="382" mass="41865">MSYLRQAFRDLYEQDGLLVMGRGLGLRHVLVKFIRYYCDHIASSGGGTPSAGKRRLVFVINAKGEEDLLVDAVAADGVPPHLLPQVLTNEFTIKEREALYKDGGVFIVTSRILIVDLLNDVVDPGAVGGFLVHHAHRLEEASTEAFILRMYRARNRAGFVKGFSEDPEALVRGFGRAEKALRALHVARLYVWPRFRAEVAEALERVKPDLHEWLQDLTPGMAAVQQAVAVTMDVCLRELRRRAPALDVAELTVENGLFEAFDASLRRQLDPEWHRVRPETRQLVADLSTLRKLLDYLFRYDCVTFYGFLQAVRAASAAGGRGGGGSAPSMWLSMDAADRLFEQAKARVYRVVATDKAAQHGSGGGGGGGGSGGASSNGEPSM</sequence>
<evidence type="ECO:0000313" key="5">
    <source>
        <dbReference type="EMBL" id="KAG5185903.1"/>
    </source>
</evidence>
<dbReference type="GO" id="GO:0003684">
    <property type="term" value="F:damaged DNA binding"/>
    <property type="evidence" value="ECO:0007669"/>
    <property type="project" value="TreeGrafter"/>
</dbReference>
<dbReference type="GO" id="GO:1901255">
    <property type="term" value="P:nucleotide-excision repair involved in interstrand cross-link repair"/>
    <property type="evidence" value="ECO:0007669"/>
    <property type="project" value="TreeGrafter"/>
</dbReference>
<gene>
    <name evidence="5" type="ORF">JKP88DRAFT_260432</name>
</gene>
<feature type="compositionally biased region" description="Gly residues" evidence="4">
    <location>
        <begin position="361"/>
        <end position="375"/>
    </location>
</feature>
<evidence type="ECO:0000256" key="3">
    <source>
        <dbReference type="ARBA" id="ARBA00023204"/>
    </source>
</evidence>
<evidence type="ECO:0000256" key="4">
    <source>
        <dbReference type="SAM" id="MobiDB-lite"/>
    </source>
</evidence>
<name>A0A836CHZ1_9STRA</name>
<organism evidence="5 6">
    <name type="scientific">Tribonema minus</name>
    <dbReference type="NCBI Taxonomy" id="303371"/>
    <lineage>
        <taxon>Eukaryota</taxon>
        <taxon>Sar</taxon>
        <taxon>Stramenopiles</taxon>
        <taxon>Ochrophyta</taxon>
        <taxon>PX clade</taxon>
        <taxon>Xanthophyceae</taxon>
        <taxon>Tribonematales</taxon>
        <taxon>Tribonemataceae</taxon>
        <taxon>Tribonema</taxon>
    </lineage>
</organism>
<dbReference type="GO" id="GO:0000110">
    <property type="term" value="C:nucleotide-excision repair factor 1 complex"/>
    <property type="evidence" value="ECO:0007669"/>
    <property type="project" value="TreeGrafter"/>
</dbReference>
<dbReference type="GO" id="GO:0000014">
    <property type="term" value="F:single-stranded DNA endodeoxyribonuclease activity"/>
    <property type="evidence" value="ECO:0007669"/>
    <property type="project" value="TreeGrafter"/>
</dbReference>
<dbReference type="GO" id="GO:0003697">
    <property type="term" value="F:single-stranded DNA binding"/>
    <property type="evidence" value="ECO:0007669"/>
    <property type="project" value="TreeGrafter"/>
</dbReference>
<protein>
    <recommendedName>
        <fullName evidence="7">DNA repair endonuclease XPF</fullName>
    </recommendedName>
</protein>
<dbReference type="PANTHER" id="PTHR10150">
    <property type="entry name" value="DNA REPAIR ENDONUCLEASE XPF"/>
    <property type="match status" value="1"/>
</dbReference>
<keyword evidence="6" id="KW-1185">Reference proteome</keyword>
<dbReference type="OrthoDB" id="206885at2759"/>
<evidence type="ECO:0008006" key="7">
    <source>
        <dbReference type="Google" id="ProtNLM"/>
    </source>
</evidence>
<dbReference type="PANTHER" id="PTHR10150:SF0">
    <property type="entry name" value="DNA REPAIR ENDONUCLEASE XPF"/>
    <property type="match status" value="1"/>
</dbReference>
<evidence type="ECO:0000256" key="1">
    <source>
        <dbReference type="ARBA" id="ARBA00022763"/>
    </source>
</evidence>
<evidence type="ECO:0000313" key="6">
    <source>
        <dbReference type="Proteomes" id="UP000664859"/>
    </source>
</evidence>
<accession>A0A836CHZ1</accession>
<keyword evidence="3" id="KW-0234">DNA repair</keyword>
<evidence type="ECO:0000256" key="2">
    <source>
        <dbReference type="ARBA" id="ARBA00022801"/>
    </source>
</evidence>
<comment type="caution">
    <text evidence="5">The sequence shown here is derived from an EMBL/GenBank/DDBJ whole genome shotgun (WGS) entry which is preliminary data.</text>
</comment>
<dbReference type="GO" id="GO:0000724">
    <property type="term" value="P:double-strand break repair via homologous recombination"/>
    <property type="evidence" value="ECO:0007669"/>
    <property type="project" value="TreeGrafter"/>
</dbReference>
<reference evidence="5" key="1">
    <citation type="submission" date="2021-02" db="EMBL/GenBank/DDBJ databases">
        <title>First Annotated Genome of the Yellow-green Alga Tribonema minus.</title>
        <authorList>
            <person name="Mahan K.M."/>
        </authorList>
    </citation>
    <scope>NUCLEOTIDE SEQUENCE</scope>
    <source>
        <strain evidence="5">UTEX B ZZ1240</strain>
    </source>
</reference>
<keyword evidence="2" id="KW-0378">Hydrolase</keyword>
<keyword evidence="1" id="KW-0227">DNA damage</keyword>
<proteinExistence type="predicted"/>
<dbReference type="EMBL" id="JAFCMP010000117">
    <property type="protein sequence ID" value="KAG5185903.1"/>
    <property type="molecule type" value="Genomic_DNA"/>
</dbReference>
<dbReference type="Proteomes" id="UP000664859">
    <property type="component" value="Unassembled WGS sequence"/>
</dbReference>
<dbReference type="AlphaFoldDB" id="A0A836CHZ1"/>
<dbReference type="GO" id="GO:0000712">
    <property type="term" value="P:resolution of meiotic recombination intermediates"/>
    <property type="evidence" value="ECO:0007669"/>
    <property type="project" value="TreeGrafter"/>
</dbReference>
<feature type="region of interest" description="Disordered" evidence="4">
    <location>
        <begin position="358"/>
        <end position="382"/>
    </location>
</feature>